<comment type="similarity">
    <text evidence="8">Belongs to the snail C2H2-type zinc-finger protein family.</text>
</comment>
<dbReference type="PANTHER" id="PTHR24388:SF54">
    <property type="entry name" value="PROTEIN ESCARGOT"/>
    <property type="match status" value="1"/>
</dbReference>
<evidence type="ECO:0000313" key="11">
    <source>
        <dbReference type="EMBL" id="EDW39787.1"/>
    </source>
</evidence>
<reference evidence="11 12" key="1">
    <citation type="journal article" date="2007" name="Nature">
        <title>Evolution of genes and genomes on the Drosophila phylogeny.</title>
        <authorList>
            <consortium name="Drosophila 12 Genomes Consortium"/>
            <person name="Clark A.G."/>
            <person name="Eisen M.B."/>
            <person name="Smith D.R."/>
            <person name="Bergman C.M."/>
            <person name="Oliver B."/>
            <person name="Markow T.A."/>
            <person name="Kaufman T.C."/>
            <person name="Kellis M."/>
            <person name="Gelbart W."/>
            <person name="Iyer V.N."/>
            <person name="Pollard D.A."/>
            <person name="Sackton T.B."/>
            <person name="Larracuente A.M."/>
            <person name="Singh N.D."/>
            <person name="Abad J.P."/>
            <person name="Abt D.N."/>
            <person name="Adryan B."/>
            <person name="Aguade M."/>
            <person name="Akashi H."/>
            <person name="Anderson W.W."/>
            <person name="Aquadro C.F."/>
            <person name="Ardell D.H."/>
            <person name="Arguello R."/>
            <person name="Artieri C.G."/>
            <person name="Barbash D.A."/>
            <person name="Barker D."/>
            <person name="Barsanti P."/>
            <person name="Batterham P."/>
            <person name="Batzoglou S."/>
            <person name="Begun D."/>
            <person name="Bhutkar A."/>
            <person name="Blanco E."/>
            <person name="Bosak S.A."/>
            <person name="Bradley R.K."/>
            <person name="Brand A.D."/>
            <person name="Brent M.R."/>
            <person name="Brooks A.N."/>
            <person name="Brown R.H."/>
            <person name="Butlin R.K."/>
            <person name="Caggese C."/>
            <person name="Calvi B.R."/>
            <person name="Bernardo de Carvalho A."/>
            <person name="Caspi A."/>
            <person name="Castrezana S."/>
            <person name="Celniker S.E."/>
            <person name="Chang J.L."/>
            <person name="Chapple C."/>
            <person name="Chatterji S."/>
            <person name="Chinwalla A."/>
            <person name="Civetta A."/>
            <person name="Clifton S.W."/>
            <person name="Comeron J.M."/>
            <person name="Costello J.C."/>
            <person name="Coyne J.A."/>
            <person name="Daub J."/>
            <person name="David R.G."/>
            <person name="Delcher A.L."/>
            <person name="Delehaunty K."/>
            <person name="Do C.B."/>
            <person name="Ebling H."/>
            <person name="Edwards K."/>
            <person name="Eickbush T."/>
            <person name="Evans J.D."/>
            <person name="Filipski A."/>
            <person name="Findeiss S."/>
            <person name="Freyhult E."/>
            <person name="Fulton L."/>
            <person name="Fulton R."/>
            <person name="Garcia A.C."/>
            <person name="Gardiner A."/>
            <person name="Garfield D.A."/>
            <person name="Garvin B.E."/>
            <person name="Gibson G."/>
            <person name="Gilbert D."/>
            <person name="Gnerre S."/>
            <person name="Godfrey J."/>
            <person name="Good R."/>
            <person name="Gotea V."/>
            <person name="Gravely B."/>
            <person name="Greenberg A.J."/>
            <person name="Griffiths-Jones S."/>
            <person name="Gross S."/>
            <person name="Guigo R."/>
            <person name="Gustafson E.A."/>
            <person name="Haerty W."/>
            <person name="Hahn M.W."/>
            <person name="Halligan D.L."/>
            <person name="Halpern A.L."/>
            <person name="Halter G.M."/>
            <person name="Han M.V."/>
            <person name="Heger A."/>
            <person name="Hillier L."/>
            <person name="Hinrichs A.S."/>
            <person name="Holmes I."/>
            <person name="Hoskins R.A."/>
            <person name="Hubisz M.J."/>
            <person name="Hultmark D."/>
            <person name="Huntley M.A."/>
            <person name="Jaffe D.B."/>
            <person name="Jagadeeshan S."/>
            <person name="Jeck W.R."/>
            <person name="Johnson J."/>
            <person name="Jones C.D."/>
            <person name="Jordan W.C."/>
            <person name="Karpen G.H."/>
            <person name="Kataoka E."/>
            <person name="Keightley P.D."/>
            <person name="Kheradpour P."/>
            <person name="Kirkness E.F."/>
            <person name="Koerich L.B."/>
            <person name="Kristiansen K."/>
            <person name="Kudrna D."/>
            <person name="Kulathinal R.J."/>
            <person name="Kumar S."/>
            <person name="Kwok R."/>
            <person name="Lander E."/>
            <person name="Langley C.H."/>
            <person name="Lapoint R."/>
            <person name="Lazzaro B.P."/>
            <person name="Lee S.J."/>
            <person name="Levesque L."/>
            <person name="Li R."/>
            <person name="Lin C.F."/>
            <person name="Lin M.F."/>
            <person name="Lindblad-Toh K."/>
            <person name="Llopart A."/>
            <person name="Long M."/>
            <person name="Low L."/>
            <person name="Lozovsky E."/>
            <person name="Lu J."/>
            <person name="Luo M."/>
            <person name="Machado C.A."/>
            <person name="Makalowski W."/>
            <person name="Marzo M."/>
            <person name="Matsuda M."/>
            <person name="Matzkin L."/>
            <person name="McAllister B."/>
            <person name="McBride C.S."/>
            <person name="McKernan B."/>
            <person name="McKernan K."/>
            <person name="Mendez-Lago M."/>
            <person name="Minx P."/>
            <person name="Mollenhauer M.U."/>
            <person name="Montooth K."/>
            <person name="Mount S.M."/>
            <person name="Mu X."/>
            <person name="Myers E."/>
            <person name="Negre B."/>
            <person name="Newfeld S."/>
            <person name="Nielsen R."/>
            <person name="Noor M.A."/>
            <person name="O'Grady P."/>
            <person name="Pachter L."/>
            <person name="Papaceit M."/>
            <person name="Parisi M.J."/>
            <person name="Parisi M."/>
            <person name="Parts L."/>
            <person name="Pedersen J.S."/>
            <person name="Pesole G."/>
            <person name="Phillippy A.M."/>
            <person name="Ponting C.P."/>
            <person name="Pop M."/>
            <person name="Porcelli D."/>
            <person name="Powell J.R."/>
            <person name="Prohaska S."/>
            <person name="Pruitt K."/>
            <person name="Puig M."/>
            <person name="Quesneville H."/>
            <person name="Ram K.R."/>
            <person name="Rand D."/>
            <person name="Rasmussen M.D."/>
            <person name="Reed L.K."/>
            <person name="Reenan R."/>
            <person name="Reily A."/>
            <person name="Remington K.A."/>
            <person name="Rieger T.T."/>
            <person name="Ritchie M.G."/>
            <person name="Robin C."/>
            <person name="Rogers Y.H."/>
            <person name="Rohde C."/>
            <person name="Rozas J."/>
            <person name="Rubenfield M.J."/>
            <person name="Ruiz A."/>
            <person name="Russo S."/>
            <person name="Salzberg S.L."/>
            <person name="Sanchez-Gracia A."/>
            <person name="Saranga D.J."/>
            <person name="Sato H."/>
            <person name="Schaeffer S.W."/>
            <person name="Schatz M.C."/>
            <person name="Schlenke T."/>
            <person name="Schwartz R."/>
            <person name="Segarra C."/>
            <person name="Singh R.S."/>
            <person name="Sirot L."/>
            <person name="Sirota M."/>
            <person name="Sisneros N.B."/>
            <person name="Smith C.D."/>
            <person name="Smith T.F."/>
            <person name="Spieth J."/>
            <person name="Stage D.E."/>
            <person name="Stark A."/>
            <person name="Stephan W."/>
            <person name="Strausberg R.L."/>
            <person name="Strempel S."/>
            <person name="Sturgill D."/>
            <person name="Sutton G."/>
            <person name="Sutton G.G."/>
            <person name="Tao W."/>
            <person name="Teichmann S."/>
            <person name="Tobari Y.N."/>
            <person name="Tomimura Y."/>
            <person name="Tsolas J.M."/>
            <person name="Valente V.L."/>
            <person name="Venter E."/>
            <person name="Venter J.C."/>
            <person name="Vicario S."/>
            <person name="Vieira F.G."/>
            <person name="Vilella A.J."/>
            <person name="Villasante A."/>
            <person name="Walenz B."/>
            <person name="Wang J."/>
            <person name="Wasserman M."/>
            <person name="Watts T."/>
            <person name="Wilson D."/>
            <person name="Wilson R.K."/>
            <person name="Wing R.A."/>
            <person name="Wolfner M.F."/>
            <person name="Wong A."/>
            <person name="Wong G.K."/>
            <person name="Wu C.I."/>
            <person name="Wu G."/>
            <person name="Yamamoto D."/>
            <person name="Yang H.P."/>
            <person name="Yang S.P."/>
            <person name="Yorke J.A."/>
            <person name="Yoshida K."/>
            <person name="Zdobnov E."/>
            <person name="Zhang P."/>
            <person name="Zhang Y."/>
            <person name="Zimin A.V."/>
            <person name="Baldwin J."/>
            <person name="Abdouelleil A."/>
            <person name="Abdulkadir J."/>
            <person name="Abebe A."/>
            <person name="Abera B."/>
            <person name="Abreu J."/>
            <person name="Acer S.C."/>
            <person name="Aftuck L."/>
            <person name="Alexander A."/>
            <person name="An P."/>
            <person name="Anderson E."/>
            <person name="Anderson S."/>
            <person name="Arachi H."/>
            <person name="Azer M."/>
            <person name="Bachantsang P."/>
            <person name="Barry A."/>
            <person name="Bayul T."/>
            <person name="Berlin A."/>
            <person name="Bessette D."/>
            <person name="Bloom T."/>
            <person name="Blye J."/>
            <person name="Boguslavskiy L."/>
            <person name="Bonnet C."/>
            <person name="Boukhgalter B."/>
            <person name="Bourzgui I."/>
            <person name="Brown A."/>
            <person name="Cahill P."/>
            <person name="Channer S."/>
            <person name="Cheshatsang Y."/>
            <person name="Chuda L."/>
            <person name="Citroen M."/>
            <person name="Collymore A."/>
            <person name="Cooke P."/>
            <person name="Costello M."/>
            <person name="D'Aco K."/>
            <person name="Daza R."/>
            <person name="De Haan G."/>
            <person name="DeGray S."/>
            <person name="DeMaso C."/>
            <person name="Dhargay N."/>
            <person name="Dooley K."/>
            <person name="Dooley E."/>
            <person name="Doricent M."/>
            <person name="Dorje P."/>
            <person name="Dorjee K."/>
            <person name="Dupes A."/>
            <person name="Elong R."/>
            <person name="Falk J."/>
            <person name="Farina A."/>
            <person name="Faro S."/>
            <person name="Ferguson D."/>
            <person name="Fisher S."/>
            <person name="Foley C.D."/>
            <person name="Franke A."/>
            <person name="Friedrich D."/>
            <person name="Gadbois L."/>
            <person name="Gearin G."/>
            <person name="Gearin C.R."/>
            <person name="Giannoukos G."/>
            <person name="Goode T."/>
            <person name="Graham J."/>
            <person name="Grandbois E."/>
            <person name="Grewal S."/>
            <person name="Gyaltsen K."/>
            <person name="Hafez N."/>
            <person name="Hagos B."/>
            <person name="Hall J."/>
            <person name="Henson C."/>
            <person name="Hollinger A."/>
            <person name="Honan T."/>
            <person name="Huard M.D."/>
            <person name="Hughes L."/>
            <person name="Hurhula B."/>
            <person name="Husby M.E."/>
            <person name="Kamat A."/>
            <person name="Kanga B."/>
            <person name="Kashin S."/>
            <person name="Khazanovich D."/>
            <person name="Kisner P."/>
            <person name="Lance K."/>
            <person name="Lara M."/>
            <person name="Lee W."/>
            <person name="Lennon N."/>
            <person name="Letendre F."/>
            <person name="LeVine R."/>
            <person name="Lipovsky A."/>
            <person name="Liu X."/>
            <person name="Liu J."/>
            <person name="Liu S."/>
            <person name="Lokyitsang T."/>
            <person name="Lokyitsang Y."/>
            <person name="Lubonja R."/>
            <person name="Lui A."/>
            <person name="MacDonald P."/>
            <person name="Magnisalis V."/>
            <person name="Maru K."/>
            <person name="Matthews C."/>
            <person name="McCusker W."/>
            <person name="McDonough S."/>
            <person name="Mehta T."/>
            <person name="Meldrim J."/>
            <person name="Meneus L."/>
            <person name="Mihai O."/>
            <person name="Mihalev A."/>
            <person name="Mihova T."/>
            <person name="Mittelman R."/>
            <person name="Mlenga V."/>
            <person name="Montmayeur A."/>
            <person name="Mulrain L."/>
            <person name="Navidi A."/>
            <person name="Naylor J."/>
            <person name="Negash T."/>
            <person name="Nguyen T."/>
            <person name="Nguyen N."/>
            <person name="Nicol R."/>
            <person name="Norbu C."/>
            <person name="Norbu N."/>
            <person name="Novod N."/>
            <person name="O'Neill B."/>
            <person name="Osman S."/>
            <person name="Markiewicz E."/>
            <person name="Oyono O.L."/>
            <person name="Patti C."/>
            <person name="Phunkhang P."/>
            <person name="Pierre F."/>
            <person name="Priest M."/>
            <person name="Raghuraman S."/>
            <person name="Rege F."/>
            <person name="Reyes R."/>
            <person name="Rise C."/>
            <person name="Rogov P."/>
            <person name="Ross K."/>
            <person name="Ryan E."/>
            <person name="Settipalli S."/>
            <person name="Shea T."/>
            <person name="Sherpa N."/>
            <person name="Shi L."/>
            <person name="Shih D."/>
            <person name="Sparrow T."/>
            <person name="Spaulding J."/>
            <person name="Stalker J."/>
            <person name="Stange-Thomann N."/>
            <person name="Stavropoulos S."/>
            <person name="Stone C."/>
            <person name="Strader C."/>
            <person name="Tesfaye S."/>
            <person name="Thomson T."/>
            <person name="Thoulutsang Y."/>
            <person name="Thoulutsang D."/>
            <person name="Topham K."/>
            <person name="Topping I."/>
            <person name="Tsamla T."/>
            <person name="Vassiliev H."/>
            <person name="Vo A."/>
            <person name="Wangchuk T."/>
            <person name="Wangdi T."/>
            <person name="Weiand M."/>
            <person name="Wilkinson J."/>
            <person name="Wilson A."/>
            <person name="Yadav S."/>
            <person name="Young G."/>
            <person name="Yu Q."/>
            <person name="Zembek L."/>
            <person name="Zhong D."/>
            <person name="Zimmer A."/>
            <person name="Zwirko Z."/>
            <person name="Jaffe D.B."/>
            <person name="Alvarez P."/>
            <person name="Brockman W."/>
            <person name="Butler J."/>
            <person name="Chin C."/>
            <person name="Gnerre S."/>
            <person name="Grabherr M."/>
            <person name="Kleber M."/>
            <person name="Mauceli E."/>
            <person name="MacCallum I."/>
        </authorList>
    </citation>
    <scope>NUCLEOTIDE SEQUENCE [LARGE SCALE GENOMIC DNA]</scope>
    <source>
        <strain evidence="12">MSH-3 / Tucson 14011-0111.49</strain>
    </source>
</reference>
<evidence type="ECO:0000256" key="9">
    <source>
        <dbReference type="PROSITE-ProRule" id="PRU00042"/>
    </source>
</evidence>
<dbReference type="PANTHER" id="PTHR24388">
    <property type="entry name" value="ZINC FINGER PROTEIN"/>
    <property type="match status" value="1"/>
</dbReference>
<dbReference type="OrthoDB" id="9439903at2759"/>
<dbReference type="Pfam" id="PF00096">
    <property type="entry name" value="zf-C2H2"/>
    <property type="match status" value="2"/>
</dbReference>
<dbReference type="SUPFAM" id="SSF57667">
    <property type="entry name" value="beta-beta-alpha zinc fingers"/>
    <property type="match status" value="1"/>
</dbReference>
<dbReference type="AlphaFoldDB" id="B4GQB5"/>
<dbReference type="GO" id="GO:0008270">
    <property type="term" value="F:zinc ion binding"/>
    <property type="evidence" value="ECO:0007669"/>
    <property type="project" value="UniProtKB-KW"/>
</dbReference>
<dbReference type="InterPro" id="IPR013087">
    <property type="entry name" value="Znf_C2H2_type"/>
</dbReference>
<proteinExistence type="inferred from homology"/>
<feature type="domain" description="C2H2-type" evidence="10">
    <location>
        <begin position="13"/>
        <end position="40"/>
    </location>
</feature>
<evidence type="ECO:0000256" key="8">
    <source>
        <dbReference type="ARBA" id="ARBA00037948"/>
    </source>
</evidence>
<dbReference type="SMR" id="B4GQB5"/>
<evidence type="ECO:0000256" key="4">
    <source>
        <dbReference type="ARBA" id="ARBA00022771"/>
    </source>
</evidence>
<sequence>MHTRTHTGELSPHQCSYCSKSFSKRGNLLTHIRTHSDERPYKCSYCPESFKLKGILKRHTLIHTKNVSSFPLSETLDNISASTLSVDTTISPAATLYNEPV</sequence>
<dbReference type="GO" id="GO:0000981">
    <property type="term" value="F:DNA-binding transcription factor activity, RNA polymerase II-specific"/>
    <property type="evidence" value="ECO:0007669"/>
    <property type="project" value="TreeGrafter"/>
</dbReference>
<evidence type="ECO:0000259" key="10">
    <source>
        <dbReference type="PROSITE" id="PS50157"/>
    </source>
</evidence>
<dbReference type="HOGENOM" id="CLU_2294549_0_0_1"/>
<keyword evidence="4 9" id="KW-0863">Zinc-finger</keyword>
<evidence type="ECO:0000256" key="3">
    <source>
        <dbReference type="ARBA" id="ARBA00022737"/>
    </source>
</evidence>
<dbReference type="STRING" id="7234.B4GQB5"/>
<dbReference type="InterPro" id="IPR050527">
    <property type="entry name" value="Snail/Krueppel_Znf"/>
</dbReference>
<dbReference type="GO" id="GO:0000978">
    <property type="term" value="F:RNA polymerase II cis-regulatory region sequence-specific DNA binding"/>
    <property type="evidence" value="ECO:0007669"/>
    <property type="project" value="TreeGrafter"/>
</dbReference>
<accession>B4GQB5</accession>
<evidence type="ECO:0000256" key="5">
    <source>
        <dbReference type="ARBA" id="ARBA00022833"/>
    </source>
</evidence>
<dbReference type="PhylomeDB" id="B4GQB5"/>
<evidence type="ECO:0000256" key="1">
    <source>
        <dbReference type="ARBA" id="ARBA00004123"/>
    </source>
</evidence>
<keyword evidence="6" id="KW-0238">DNA-binding</keyword>
<keyword evidence="3" id="KW-0677">Repeat</keyword>
<keyword evidence="5" id="KW-0862">Zinc</keyword>
<evidence type="ECO:0000256" key="2">
    <source>
        <dbReference type="ARBA" id="ARBA00022723"/>
    </source>
</evidence>
<evidence type="ECO:0000313" key="12">
    <source>
        <dbReference type="Proteomes" id="UP000008744"/>
    </source>
</evidence>
<dbReference type="FunFam" id="3.30.160.60:FF:002343">
    <property type="entry name" value="Zinc finger protein 33A"/>
    <property type="match status" value="1"/>
</dbReference>
<dbReference type="eggNOG" id="KOG1721">
    <property type="taxonomic scope" value="Eukaryota"/>
</dbReference>
<dbReference type="InterPro" id="IPR036236">
    <property type="entry name" value="Znf_C2H2_sf"/>
</dbReference>
<evidence type="ECO:0000256" key="6">
    <source>
        <dbReference type="ARBA" id="ARBA00023125"/>
    </source>
</evidence>
<dbReference type="GO" id="GO:0005634">
    <property type="term" value="C:nucleus"/>
    <property type="evidence" value="ECO:0007669"/>
    <property type="project" value="UniProtKB-SubCell"/>
</dbReference>
<dbReference type="PROSITE" id="PS50157">
    <property type="entry name" value="ZINC_FINGER_C2H2_2"/>
    <property type="match status" value="2"/>
</dbReference>
<keyword evidence="7" id="KW-0539">Nucleus</keyword>
<keyword evidence="12" id="KW-1185">Reference proteome</keyword>
<organism evidence="12">
    <name type="scientific">Drosophila persimilis</name>
    <name type="common">Fruit fly</name>
    <dbReference type="NCBI Taxonomy" id="7234"/>
    <lineage>
        <taxon>Eukaryota</taxon>
        <taxon>Metazoa</taxon>
        <taxon>Ecdysozoa</taxon>
        <taxon>Arthropoda</taxon>
        <taxon>Hexapoda</taxon>
        <taxon>Insecta</taxon>
        <taxon>Pterygota</taxon>
        <taxon>Neoptera</taxon>
        <taxon>Endopterygota</taxon>
        <taxon>Diptera</taxon>
        <taxon>Brachycera</taxon>
        <taxon>Muscomorpha</taxon>
        <taxon>Ephydroidea</taxon>
        <taxon>Drosophilidae</taxon>
        <taxon>Drosophila</taxon>
        <taxon>Sophophora</taxon>
    </lineage>
</organism>
<dbReference type="Proteomes" id="UP000008744">
    <property type="component" value="Unassembled WGS sequence"/>
</dbReference>
<protein>
    <submittedName>
        <fullName evidence="11">GL14493</fullName>
    </submittedName>
</protein>
<name>B4GQB5_DROPE</name>
<dbReference type="EMBL" id="CH479187">
    <property type="protein sequence ID" value="EDW39787.1"/>
    <property type="molecule type" value="Genomic_DNA"/>
</dbReference>
<feature type="domain" description="C2H2-type" evidence="10">
    <location>
        <begin position="41"/>
        <end position="68"/>
    </location>
</feature>
<dbReference type="OMA" id="FRHKCFL"/>
<dbReference type="FunFam" id="3.30.160.60:FF:000110">
    <property type="entry name" value="Zinc finger protein-like"/>
    <property type="match status" value="1"/>
</dbReference>
<comment type="subcellular location">
    <subcellularLocation>
        <location evidence="1">Nucleus</location>
    </subcellularLocation>
</comment>
<gene>
    <name evidence="11" type="primary">Dper\GL14493</name>
    <name evidence="11" type="ORF">Dper_GL14493</name>
</gene>
<keyword evidence="2" id="KW-0479">Metal-binding</keyword>
<dbReference type="Gene3D" id="3.30.160.60">
    <property type="entry name" value="Classic Zinc Finger"/>
    <property type="match status" value="2"/>
</dbReference>
<evidence type="ECO:0000256" key="7">
    <source>
        <dbReference type="ARBA" id="ARBA00023242"/>
    </source>
</evidence>
<dbReference type="PROSITE" id="PS00028">
    <property type="entry name" value="ZINC_FINGER_C2H2_1"/>
    <property type="match status" value="2"/>
</dbReference>
<dbReference type="SMART" id="SM00355">
    <property type="entry name" value="ZnF_C2H2"/>
    <property type="match status" value="2"/>
</dbReference>